<feature type="region of interest" description="Disordered" evidence="9">
    <location>
        <begin position="112"/>
        <end position="148"/>
    </location>
</feature>
<proteinExistence type="predicted"/>
<dbReference type="SMART" id="SM00320">
    <property type="entry name" value="WD40"/>
    <property type="match status" value="3"/>
</dbReference>
<dbReference type="GO" id="GO:0003723">
    <property type="term" value="F:RNA binding"/>
    <property type="evidence" value="ECO:0007669"/>
    <property type="project" value="InterPro"/>
</dbReference>
<evidence type="ECO:0000256" key="8">
    <source>
        <dbReference type="PROSITE-ProRule" id="PRU00221"/>
    </source>
</evidence>
<dbReference type="InterPro" id="IPR015943">
    <property type="entry name" value="WD40/YVTN_repeat-like_dom_sf"/>
</dbReference>
<organism evidence="11 12">
    <name type="scientific">Exophiala dermatitidis</name>
    <name type="common">Black yeast-like fungus</name>
    <name type="synonym">Wangiella dermatitidis</name>
    <dbReference type="NCBI Taxonomy" id="5970"/>
    <lineage>
        <taxon>Eukaryota</taxon>
        <taxon>Fungi</taxon>
        <taxon>Dikarya</taxon>
        <taxon>Ascomycota</taxon>
        <taxon>Pezizomycotina</taxon>
        <taxon>Eurotiomycetes</taxon>
        <taxon>Chaetothyriomycetidae</taxon>
        <taxon>Chaetothyriales</taxon>
        <taxon>Herpotrichiellaceae</taxon>
        <taxon>Exophiala</taxon>
    </lineage>
</organism>
<feature type="compositionally biased region" description="Basic and acidic residues" evidence="9">
    <location>
        <begin position="134"/>
        <end position="143"/>
    </location>
</feature>
<dbReference type="PROSITE" id="PS50294">
    <property type="entry name" value="WD_REPEATS_REGION"/>
    <property type="match status" value="1"/>
</dbReference>
<feature type="compositionally biased region" description="Basic residues" evidence="9">
    <location>
        <begin position="118"/>
        <end position="130"/>
    </location>
</feature>
<accession>A0AAN6EY16</accession>
<keyword evidence="2" id="KW-0690">Ribosome biogenesis</keyword>
<evidence type="ECO:0000256" key="2">
    <source>
        <dbReference type="ARBA" id="ARBA00022517"/>
    </source>
</evidence>
<evidence type="ECO:0000256" key="7">
    <source>
        <dbReference type="ARBA" id="ARBA00023242"/>
    </source>
</evidence>
<reference evidence="11" key="1">
    <citation type="submission" date="2023-01" db="EMBL/GenBank/DDBJ databases">
        <title>Exophiala dermititidis isolated from Cystic Fibrosis Patient.</title>
        <authorList>
            <person name="Kurbessoian T."/>
            <person name="Crocker A."/>
            <person name="Murante D."/>
            <person name="Hogan D.A."/>
            <person name="Stajich J.E."/>
        </authorList>
    </citation>
    <scope>NUCLEOTIDE SEQUENCE</scope>
    <source>
        <strain evidence="11">Ex8</strain>
    </source>
</reference>
<evidence type="ECO:0000313" key="11">
    <source>
        <dbReference type="EMBL" id="KAJ8993338.1"/>
    </source>
</evidence>
<evidence type="ECO:0000259" key="10">
    <source>
        <dbReference type="Pfam" id="PF23769"/>
    </source>
</evidence>
<feature type="domain" description="WD repeat-containing protein 75 second beta-propeller" evidence="10">
    <location>
        <begin position="576"/>
        <end position="827"/>
    </location>
</feature>
<keyword evidence="6" id="KW-0804">Transcription</keyword>
<evidence type="ECO:0000256" key="5">
    <source>
        <dbReference type="ARBA" id="ARBA00022737"/>
    </source>
</evidence>
<dbReference type="Pfam" id="PF00400">
    <property type="entry name" value="WD40"/>
    <property type="match status" value="1"/>
</dbReference>
<dbReference type="InterPro" id="IPR001680">
    <property type="entry name" value="WD40_rpt"/>
</dbReference>
<name>A0AAN6EY16_EXODE</name>
<evidence type="ECO:0000256" key="3">
    <source>
        <dbReference type="ARBA" id="ARBA00022552"/>
    </source>
</evidence>
<feature type="compositionally biased region" description="Basic residues" evidence="9">
    <location>
        <begin position="23"/>
        <end position="33"/>
    </location>
</feature>
<feature type="repeat" description="WD" evidence="8">
    <location>
        <begin position="405"/>
        <end position="446"/>
    </location>
</feature>
<keyword evidence="3" id="KW-0698">rRNA processing</keyword>
<dbReference type="AlphaFoldDB" id="A0AAN6EY16"/>
<evidence type="ECO:0000256" key="4">
    <source>
        <dbReference type="ARBA" id="ARBA00022574"/>
    </source>
</evidence>
<dbReference type="PANTHER" id="PTHR44215:SF1">
    <property type="entry name" value="WD REPEAT-CONTAINING PROTEIN 75"/>
    <property type="match status" value="1"/>
</dbReference>
<keyword evidence="4 8" id="KW-0853">WD repeat</keyword>
<dbReference type="InterPro" id="IPR036322">
    <property type="entry name" value="WD40_repeat_dom_sf"/>
</dbReference>
<evidence type="ECO:0000313" key="12">
    <source>
        <dbReference type="Proteomes" id="UP001161757"/>
    </source>
</evidence>
<dbReference type="InterPro" id="IPR053826">
    <property type="entry name" value="WDR75"/>
</dbReference>
<feature type="region of interest" description="Disordered" evidence="9">
    <location>
        <begin position="1"/>
        <end position="95"/>
    </location>
</feature>
<dbReference type="InterPro" id="IPR057644">
    <property type="entry name" value="Beta-prop_WDR75_2nd"/>
</dbReference>
<feature type="compositionally biased region" description="Basic and acidic residues" evidence="9">
    <location>
        <begin position="1"/>
        <end position="10"/>
    </location>
</feature>
<evidence type="ECO:0000256" key="1">
    <source>
        <dbReference type="ARBA" id="ARBA00004604"/>
    </source>
</evidence>
<dbReference type="GO" id="GO:0045943">
    <property type="term" value="P:positive regulation of transcription by RNA polymerase I"/>
    <property type="evidence" value="ECO:0007669"/>
    <property type="project" value="InterPro"/>
</dbReference>
<dbReference type="SUPFAM" id="SSF101908">
    <property type="entry name" value="Putative isomerase YbhE"/>
    <property type="match status" value="1"/>
</dbReference>
<keyword evidence="5" id="KW-0677">Repeat</keyword>
<dbReference type="Proteomes" id="UP001161757">
    <property type="component" value="Unassembled WGS sequence"/>
</dbReference>
<comment type="subcellular location">
    <subcellularLocation>
        <location evidence="1">Nucleus</location>
        <location evidence="1">Nucleolus</location>
    </subcellularLocation>
</comment>
<evidence type="ECO:0000256" key="9">
    <source>
        <dbReference type="SAM" id="MobiDB-lite"/>
    </source>
</evidence>
<dbReference type="Gene3D" id="2.130.10.10">
    <property type="entry name" value="YVTN repeat-like/Quinoprotein amine dehydrogenase"/>
    <property type="match status" value="3"/>
</dbReference>
<dbReference type="GO" id="GO:0032040">
    <property type="term" value="C:small-subunit processome"/>
    <property type="evidence" value="ECO:0007669"/>
    <property type="project" value="InterPro"/>
</dbReference>
<keyword evidence="7" id="KW-0539">Nucleus</keyword>
<comment type="caution">
    <text evidence="11">The sequence shown here is derived from an EMBL/GenBank/DDBJ whole genome shotgun (WGS) entry which is preliminary data.</text>
</comment>
<sequence>MSQITKRDADTAFEGAENSSPHALKRQRKRKNRTKEDKDIPQQPETGSSPAPPSSAKRRKNQVVTPQKHVSSPAQASRTTDSITKASKPHAETLVQESKSVDDLIAGLTNVGDDNKKSLVKNNKKKKKQQKASQVEKSKRIHTDGGMNAWELSSSTGGLFINQDPLLTEDDQFLILPTHSEIQVYATKTSLLVRSFRVDNKSDITSCVISNADPSKVYVTSSRGLLSLWDWTTGERICRHDTGHGLQQVLPLVAPDGKETILALQEGQATKSTLVFDFEFSTRQFKHLKTVLQKANVVPNIRSFADGAVLVACADDRLLVGQSQHDSEGRLGLDYTWREVSVSAPILSFDAQINLGKAKSGRKVPFLDVVIGLNNGVIVAYEDLLFKLIGKEKKNSKDEVLARKLHWHRSGVNAVKWSRDRNYIISGGNETVLVIWQLDTNQRQYLPHLSTPILGLTVSATGSAYALRLADNSVMVLSTADLLPFASVSGLALGPAAASASTMALHPTTANRLVAAATGDAVTQGSRRPKNLTLLQEYDMESNLQLGRQALTRNMTTAKNVAPSGGTVREPNVTHLGISHDGKWLATVDQWWPNEQDIETLYISTDDARTRGAVVETTLKFWRWNEDENTWELVTRVDEPHKPGALSVLGLAVNPTKTEFSTIGSDASIRIWSPKARHRNGVPVKNKSSEQLYTWSSSRTIKCDSETQDPDKPAAFADLAYSDDASVLAASWSGPATSPRYVHLIDPGTGQICVSLPDILSWVNGRLAFAGRYLVAVSQTLNIVNTLTTQLVASIALDHEYVRPTSQSPSHLAVNKLDGTVAISISRDKIPRGTKLLVLSLRTGELQTVFETSFTGTLKGLLACPTAPGYLLLDDKNRYRTLKPTGASGPIHSALAETQQKQDHGLTSRSLDSIFGHGHTAVPGDVPPAAVEGRRLLTAGEAIKDSKSTATGLDGVLNIITSASAPSPEQLFERVVQAVARA</sequence>
<dbReference type="PROSITE" id="PS50082">
    <property type="entry name" value="WD_REPEATS_2"/>
    <property type="match status" value="1"/>
</dbReference>
<protein>
    <submittedName>
        <fullName evidence="11">NET1-associated nuclear protein 1</fullName>
    </submittedName>
</protein>
<gene>
    <name evidence="11" type="primary">NAN1</name>
    <name evidence="11" type="ORF">HRR80_003362</name>
</gene>
<dbReference type="Pfam" id="PF23769">
    <property type="entry name" value="Beta-prop_WDR75_2nd"/>
    <property type="match status" value="1"/>
</dbReference>
<dbReference type="EMBL" id="JAJGCB010000004">
    <property type="protein sequence ID" value="KAJ8993338.1"/>
    <property type="molecule type" value="Genomic_DNA"/>
</dbReference>
<dbReference type="GO" id="GO:2000234">
    <property type="term" value="P:positive regulation of rRNA processing"/>
    <property type="evidence" value="ECO:0007669"/>
    <property type="project" value="TreeGrafter"/>
</dbReference>
<evidence type="ECO:0000256" key="6">
    <source>
        <dbReference type="ARBA" id="ARBA00023163"/>
    </source>
</evidence>
<dbReference type="GO" id="GO:0006364">
    <property type="term" value="P:rRNA processing"/>
    <property type="evidence" value="ECO:0007669"/>
    <property type="project" value="UniProtKB-KW"/>
</dbReference>
<dbReference type="SUPFAM" id="SSF50978">
    <property type="entry name" value="WD40 repeat-like"/>
    <property type="match status" value="1"/>
</dbReference>
<feature type="compositionally biased region" description="Polar residues" evidence="9">
    <location>
        <begin position="62"/>
        <end position="85"/>
    </location>
</feature>
<dbReference type="PANTHER" id="PTHR44215">
    <property type="entry name" value="WD REPEAT-CONTAINING PROTEIN 75"/>
    <property type="match status" value="1"/>
</dbReference>